<evidence type="ECO:0000313" key="3">
    <source>
        <dbReference type="EMBL" id="KAK7207013.1"/>
    </source>
</evidence>
<dbReference type="SUPFAM" id="SSF52833">
    <property type="entry name" value="Thioredoxin-like"/>
    <property type="match status" value="2"/>
</dbReference>
<dbReference type="PROSITE" id="PS51257">
    <property type="entry name" value="PROKAR_LIPOPROTEIN"/>
    <property type="match status" value="1"/>
</dbReference>
<protein>
    <submittedName>
        <fullName evidence="3">Thioredoxin-like protein</fullName>
    </submittedName>
</protein>
<dbReference type="PRINTS" id="PR00421">
    <property type="entry name" value="THIOREDOXIN"/>
</dbReference>
<accession>A0ABR1FCW3</accession>
<feature type="chain" id="PRO_5046344887" evidence="1">
    <location>
        <begin position="21"/>
        <end position="276"/>
    </location>
</feature>
<dbReference type="PANTHER" id="PTHR45815:SF3">
    <property type="entry name" value="PROTEIN DISULFIDE-ISOMERASE A6"/>
    <property type="match status" value="1"/>
</dbReference>
<dbReference type="PANTHER" id="PTHR45815">
    <property type="entry name" value="PROTEIN DISULFIDE-ISOMERASE A6"/>
    <property type="match status" value="1"/>
</dbReference>
<name>A0ABR1FCW3_9ASCO</name>
<reference evidence="3 4" key="1">
    <citation type="submission" date="2024-03" db="EMBL/GenBank/DDBJ databases">
        <title>Genome-scale model development and genomic sequencing of the oleaginous clade Lipomyces.</title>
        <authorList>
            <consortium name="Lawrence Berkeley National Laboratory"/>
            <person name="Czajka J.J."/>
            <person name="Han Y."/>
            <person name="Kim J."/>
            <person name="Mondo S.J."/>
            <person name="Hofstad B.A."/>
            <person name="Robles A."/>
            <person name="Haridas S."/>
            <person name="Riley R."/>
            <person name="LaButti K."/>
            <person name="Pangilinan J."/>
            <person name="Andreopoulos W."/>
            <person name="Lipzen A."/>
            <person name="Yan J."/>
            <person name="Wang M."/>
            <person name="Ng V."/>
            <person name="Grigoriev I.V."/>
            <person name="Spatafora J.W."/>
            <person name="Magnuson J.K."/>
            <person name="Baker S.E."/>
            <person name="Pomraning K.R."/>
        </authorList>
    </citation>
    <scope>NUCLEOTIDE SEQUENCE [LARGE SCALE GENOMIC DNA]</scope>
    <source>
        <strain evidence="3 4">Phaff 52-87</strain>
    </source>
</reference>
<sequence>MKRAYVLVIVLAMMVSCASAAFYGKDSEVINLTPKTFRSEVYDTNYTTIVEYYAEWCGHCKNLRPHYAKAAKSLSGLAKVAAVRCDDPSNERLCAKANIKGYPTLKIYRPSKRAKSTPIVEDYQGARTAKAITGMVLDRLSNRVTRLSSAADVEGFVAQKEVPRVLLFTDKPNTPPMFKVLAIDFDSSARFGIVRKADKALQKRFGVKKMPTVVVVTNDEEGEEEEERAVYEGEIKKEQLYEFLSGFATPAEGRLKGVVPANSPQRYGLDSSHDEL</sequence>
<dbReference type="Pfam" id="PF00085">
    <property type="entry name" value="Thioredoxin"/>
    <property type="match status" value="1"/>
</dbReference>
<feature type="domain" description="Thioredoxin" evidence="2">
    <location>
        <begin position="21"/>
        <end position="142"/>
    </location>
</feature>
<evidence type="ECO:0000259" key="2">
    <source>
        <dbReference type="PROSITE" id="PS51352"/>
    </source>
</evidence>
<dbReference type="InterPro" id="IPR017937">
    <property type="entry name" value="Thioredoxin_CS"/>
</dbReference>
<comment type="caution">
    <text evidence="3">The sequence shown here is derived from an EMBL/GenBank/DDBJ whole genome shotgun (WGS) entry which is preliminary data.</text>
</comment>
<dbReference type="PROSITE" id="PS00194">
    <property type="entry name" value="THIOREDOXIN_1"/>
    <property type="match status" value="1"/>
</dbReference>
<proteinExistence type="predicted"/>
<evidence type="ECO:0000313" key="4">
    <source>
        <dbReference type="Proteomes" id="UP001498771"/>
    </source>
</evidence>
<dbReference type="CDD" id="cd02981">
    <property type="entry name" value="PDI_b_family"/>
    <property type="match status" value="1"/>
</dbReference>
<dbReference type="Gene3D" id="3.40.30.10">
    <property type="entry name" value="Glutaredoxin"/>
    <property type="match status" value="2"/>
</dbReference>
<feature type="signal peptide" evidence="1">
    <location>
        <begin position="1"/>
        <end position="20"/>
    </location>
</feature>
<keyword evidence="1" id="KW-0732">Signal</keyword>
<dbReference type="EMBL" id="JBBJBU010000001">
    <property type="protein sequence ID" value="KAK7207013.1"/>
    <property type="molecule type" value="Genomic_DNA"/>
</dbReference>
<dbReference type="RefSeq" id="XP_064770046.1">
    <property type="nucleotide sequence ID" value="XM_064915353.1"/>
</dbReference>
<dbReference type="PROSITE" id="PS51352">
    <property type="entry name" value="THIOREDOXIN_2"/>
    <property type="match status" value="1"/>
</dbReference>
<dbReference type="Proteomes" id="UP001498771">
    <property type="component" value="Unassembled WGS sequence"/>
</dbReference>
<evidence type="ECO:0000256" key="1">
    <source>
        <dbReference type="SAM" id="SignalP"/>
    </source>
</evidence>
<dbReference type="GeneID" id="90040865"/>
<gene>
    <name evidence="3" type="ORF">BZA70DRAFT_721</name>
</gene>
<keyword evidence="4" id="KW-1185">Reference proteome</keyword>
<organism evidence="3 4">
    <name type="scientific">Myxozyma melibiosi</name>
    <dbReference type="NCBI Taxonomy" id="54550"/>
    <lineage>
        <taxon>Eukaryota</taxon>
        <taxon>Fungi</taxon>
        <taxon>Dikarya</taxon>
        <taxon>Ascomycota</taxon>
        <taxon>Saccharomycotina</taxon>
        <taxon>Lipomycetes</taxon>
        <taxon>Lipomycetales</taxon>
        <taxon>Lipomycetaceae</taxon>
        <taxon>Myxozyma</taxon>
    </lineage>
</organism>
<dbReference type="InterPro" id="IPR036249">
    <property type="entry name" value="Thioredoxin-like_sf"/>
</dbReference>
<dbReference type="InterPro" id="IPR013766">
    <property type="entry name" value="Thioredoxin_domain"/>
</dbReference>